<keyword evidence="8" id="KW-1185">Reference proteome</keyword>
<organism evidence="7 8">
    <name type="scientific">Anopheles albimanus</name>
    <name type="common">New world malaria mosquito</name>
    <dbReference type="NCBI Taxonomy" id="7167"/>
    <lineage>
        <taxon>Eukaryota</taxon>
        <taxon>Metazoa</taxon>
        <taxon>Ecdysozoa</taxon>
        <taxon>Arthropoda</taxon>
        <taxon>Hexapoda</taxon>
        <taxon>Insecta</taxon>
        <taxon>Pterygota</taxon>
        <taxon>Neoptera</taxon>
        <taxon>Endopterygota</taxon>
        <taxon>Diptera</taxon>
        <taxon>Nematocera</taxon>
        <taxon>Culicoidea</taxon>
        <taxon>Culicidae</taxon>
        <taxon>Anophelinae</taxon>
        <taxon>Anopheles</taxon>
    </lineage>
</organism>
<dbReference type="VEuPathDB" id="VectorBase:AALB005233"/>
<feature type="compositionally biased region" description="Low complexity" evidence="6">
    <location>
        <begin position="2495"/>
        <end position="2517"/>
    </location>
</feature>
<dbReference type="PROSITE" id="PS01179">
    <property type="entry name" value="PID"/>
    <property type="match status" value="1"/>
</dbReference>
<feature type="compositionally biased region" description="Low complexity" evidence="6">
    <location>
        <begin position="2568"/>
        <end position="2584"/>
    </location>
</feature>
<feature type="compositionally biased region" description="Gly residues" evidence="6">
    <location>
        <begin position="2558"/>
        <end position="2567"/>
    </location>
</feature>
<keyword evidence="5" id="KW-0221">Differentiation</keyword>
<dbReference type="RefSeq" id="XP_035791587.1">
    <property type="nucleotide sequence ID" value="XM_035935694.1"/>
</dbReference>
<feature type="compositionally biased region" description="Gly residues" evidence="6">
    <location>
        <begin position="1822"/>
        <end position="1834"/>
    </location>
</feature>
<dbReference type="EnsemblMetazoa" id="AALB005233-RA">
    <property type="protein sequence ID" value="AALB005233-PA"/>
    <property type="gene ID" value="AALB005233"/>
</dbReference>
<name>A0A182FFE1_ANOAL</name>
<feature type="compositionally biased region" description="Gly residues" evidence="6">
    <location>
        <begin position="838"/>
        <end position="847"/>
    </location>
</feature>
<feature type="compositionally biased region" description="Basic and acidic residues" evidence="6">
    <location>
        <begin position="2344"/>
        <end position="2355"/>
    </location>
</feature>
<feature type="compositionally biased region" description="Basic and acidic residues" evidence="6">
    <location>
        <begin position="1776"/>
        <end position="1816"/>
    </location>
</feature>
<feature type="compositionally biased region" description="Low complexity" evidence="6">
    <location>
        <begin position="863"/>
        <end position="874"/>
    </location>
</feature>
<feature type="region of interest" description="Disordered" evidence="6">
    <location>
        <begin position="167"/>
        <end position="249"/>
    </location>
</feature>
<feature type="compositionally biased region" description="Basic and acidic residues" evidence="6">
    <location>
        <begin position="1892"/>
        <end position="1914"/>
    </location>
</feature>
<dbReference type="Gene3D" id="2.30.29.30">
    <property type="entry name" value="Pleckstrin-homology domain (PH domain)/Phosphotyrosine-binding domain (PTB)"/>
    <property type="match status" value="1"/>
</dbReference>
<feature type="compositionally biased region" description="Low complexity" evidence="6">
    <location>
        <begin position="2439"/>
        <end position="2483"/>
    </location>
</feature>
<evidence type="ECO:0000313" key="8">
    <source>
        <dbReference type="Proteomes" id="UP000069272"/>
    </source>
</evidence>
<feature type="compositionally biased region" description="Low complexity" evidence="6">
    <location>
        <begin position="1133"/>
        <end position="1143"/>
    </location>
</feature>
<feature type="compositionally biased region" description="Low complexity" evidence="6">
    <location>
        <begin position="2169"/>
        <end position="2182"/>
    </location>
</feature>
<dbReference type="FunFam" id="2.30.29.30:FF:000262">
    <property type="entry name" value="Disabled, isoform F"/>
    <property type="match status" value="1"/>
</dbReference>
<dbReference type="KEGG" id="aali:118466419"/>
<dbReference type="Proteomes" id="UP000069272">
    <property type="component" value="Chromosome 3L"/>
</dbReference>
<feature type="compositionally biased region" description="Acidic residues" evidence="6">
    <location>
        <begin position="2111"/>
        <end position="2130"/>
    </location>
</feature>
<feature type="compositionally biased region" description="Basic residues" evidence="6">
    <location>
        <begin position="2367"/>
        <end position="2376"/>
    </location>
</feature>
<feature type="region of interest" description="Disordered" evidence="6">
    <location>
        <begin position="616"/>
        <end position="719"/>
    </location>
</feature>
<evidence type="ECO:0000313" key="7">
    <source>
        <dbReference type="EnsemblMetazoa" id="AALB005233-PA"/>
    </source>
</evidence>
<protein>
    <submittedName>
        <fullName evidence="7">Uncharacterized protein</fullName>
    </submittedName>
</protein>
<comment type="subcellular location">
    <subcellularLocation>
        <location evidence="1">Cytoplasm</location>
    </subcellularLocation>
</comment>
<feature type="compositionally biased region" description="Low complexity" evidence="6">
    <location>
        <begin position="350"/>
        <end position="398"/>
    </location>
</feature>
<evidence type="ECO:0000256" key="4">
    <source>
        <dbReference type="ARBA" id="ARBA00022553"/>
    </source>
</evidence>
<accession>A0A182FFE1</accession>
<evidence type="ECO:0000256" key="2">
    <source>
        <dbReference type="ARBA" id="ARBA00022473"/>
    </source>
</evidence>
<feature type="compositionally biased region" description="Gly residues" evidence="6">
    <location>
        <begin position="2019"/>
        <end position="2032"/>
    </location>
</feature>
<dbReference type="InterPro" id="IPR048561">
    <property type="entry name" value="Dab_PTB"/>
</dbReference>
<feature type="compositionally biased region" description="Basic and acidic residues" evidence="6">
    <location>
        <begin position="426"/>
        <end position="444"/>
    </location>
</feature>
<feature type="compositionally biased region" description="Low complexity" evidence="6">
    <location>
        <begin position="1413"/>
        <end position="1427"/>
    </location>
</feature>
<feature type="region of interest" description="Disordered" evidence="6">
    <location>
        <begin position="2216"/>
        <end position="2407"/>
    </location>
</feature>
<dbReference type="InterPro" id="IPR011993">
    <property type="entry name" value="PH-like_dom_sf"/>
</dbReference>
<feature type="compositionally biased region" description="Basic and acidic residues" evidence="6">
    <location>
        <begin position="1724"/>
        <end position="1735"/>
    </location>
</feature>
<feature type="region of interest" description="Disordered" evidence="6">
    <location>
        <begin position="553"/>
        <end position="592"/>
    </location>
</feature>
<feature type="compositionally biased region" description="Basic and acidic residues" evidence="6">
    <location>
        <begin position="1579"/>
        <end position="1599"/>
    </location>
</feature>
<feature type="compositionally biased region" description="Pro residues" evidence="6">
    <location>
        <begin position="339"/>
        <end position="349"/>
    </location>
</feature>
<feature type="compositionally biased region" description="Low complexity" evidence="6">
    <location>
        <begin position="327"/>
        <end position="338"/>
    </location>
</feature>
<feature type="compositionally biased region" description="Basic and acidic residues" evidence="6">
    <location>
        <begin position="2520"/>
        <end position="2529"/>
    </location>
</feature>
<dbReference type="PANTHER" id="PTHR47695:SF3">
    <property type="entry name" value="PID DOMAIN-CONTAINING PROTEIN"/>
    <property type="match status" value="1"/>
</dbReference>
<feature type="compositionally biased region" description="Polar residues" evidence="6">
    <location>
        <begin position="399"/>
        <end position="425"/>
    </location>
</feature>
<feature type="region of interest" description="Disordered" evidence="6">
    <location>
        <begin position="268"/>
        <end position="468"/>
    </location>
</feature>
<feature type="compositionally biased region" description="Gly residues" evidence="6">
    <location>
        <begin position="2090"/>
        <end position="2099"/>
    </location>
</feature>
<dbReference type="STRING" id="7167.A0A182FFE1"/>
<feature type="region of interest" description="Disordered" evidence="6">
    <location>
        <begin position="2425"/>
        <end position="2606"/>
    </location>
</feature>
<dbReference type="GeneID" id="118466419"/>
<feature type="compositionally biased region" description="Low complexity" evidence="6">
    <location>
        <begin position="219"/>
        <end position="231"/>
    </location>
</feature>
<feature type="region of interest" description="Disordered" evidence="6">
    <location>
        <begin position="1381"/>
        <end position="1844"/>
    </location>
</feature>
<dbReference type="VEuPathDB" id="VectorBase:AALB20_028644"/>
<feature type="compositionally biased region" description="Polar residues" evidence="6">
    <location>
        <begin position="449"/>
        <end position="461"/>
    </location>
</feature>
<reference evidence="7 8" key="1">
    <citation type="journal article" date="2017" name="G3 (Bethesda)">
        <title>The Physical Genome Mapping of Anopheles albimanus Corrected Scaffold Misassemblies and Identified Interarm Rearrangements in Genus Anopheles.</title>
        <authorList>
            <person name="Artemov G.N."/>
            <person name="Peery A.N."/>
            <person name="Jiang X."/>
            <person name="Tu Z."/>
            <person name="Stegniy V.N."/>
            <person name="Sharakhova M.V."/>
            <person name="Sharakhov I.V."/>
        </authorList>
    </citation>
    <scope>NUCLEOTIDE SEQUENCE [LARGE SCALE GENOMIC DNA]</scope>
    <source>
        <strain evidence="7 8">ALBI9_A</strain>
    </source>
</reference>
<keyword evidence="3" id="KW-0963">Cytoplasm</keyword>
<proteinExistence type="predicted"/>
<feature type="compositionally biased region" description="Basic and acidic residues" evidence="6">
    <location>
        <begin position="2216"/>
        <end position="2240"/>
    </location>
</feature>
<feature type="region of interest" description="Disordered" evidence="6">
    <location>
        <begin position="1120"/>
        <end position="1143"/>
    </location>
</feature>
<feature type="compositionally biased region" description="Polar residues" evidence="6">
    <location>
        <begin position="1381"/>
        <end position="1403"/>
    </location>
</feature>
<feature type="compositionally biased region" description="Acidic residues" evidence="6">
    <location>
        <begin position="1534"/>
        <end position="1545"/>
    </location>
</feature>
<keyword evidence="4" id="KW-0597">Phosphoprotein</keyword>
<feature type="compositionally biased region" description="Polar residues" evidence="6">
    <location>
        <begin position="573"/>
        <end position="589"/>
    </location>
</feature>
<dbReference type="GO" id="GO:0030154">
    <property type="term" value="P:cell differentiation"/>
    <property type="evidence" value="ECO:0007669"/>
    <property type="project" value="UniProtKB-KW"/>
</dbReference>
<feature type="region of interest" description="Disordered" evidence="6">
    <location>
        <begin position="1856"/>
        <end position="2199"/>
    </location>
</feature>
<dbReference type="PANTHER" id="PTHR47695">
    <property type="entry name" value="PID DOMAIN-CONTAINING PROTEIN"/>
    <property type="match status" value="1"/>
</dbReference>
<feature type="compositionally biased region" description="Basic and acidic residues" evidence="6">
    <location>
        <begin position="1856"/>
        <end position="1879"/>
    </location>
</feature>
<dbReference type="InterPro" id="IPR006020">
    <property type="entry name" value="PTB/PI_dom"/>
</dbReference>
<feature type="compositionally biased region" description="Gly residues" evidence="6">
    <location>
        <begin position="2131"/>
        <end position="2147"/>
    </location>
</feature>
<evidence type="ECO:0000256" key="3">
    <source>
        <dbReference type="ARBA" id="ARBA00022490"/>
    </source>
</evidence>
<sequence length="2606" mass="277039">MKSTGRPADRGLLRHRNEPGRFFGDGVSFKAKLIGILEVGEARGDRMCQEALQDLKMAIRAAGEHKQRITIHVTIDGLRLRDEKTGDSLYHHPVHKISFIAQDMTDSRAFGYIFGSPDSGHRFFGIKTDKAASQVVLAMRDLFQVVFELKKKEIELARQHIQSKITAHEHQAASSATLMSAKTSSAMDGGGGSYGKNHTSDPLGVLAGASGSASGGGAASSSSRDTGAGSSRAGGGMGTLGKSEKSPESVADLVDLEQELSCIQRGITQMERITPSEGPGKSVIDDDPFGDSFANIPPAYNLLPPPESSKRHQKQANNRSTENLPKASETSSPVVVSSSPPPVAAPPVPSSAASYESAASTTPGGASSSAQAAAASATAAAASTTVPNVNNSSSQSTSRHTPLLSTSQSSAQNDDWLNSPPNTSRFDPDPVRYSDEPKLAEDSPKVQATGGSAAQPSSYTDVFTDLDPLGTGKIKPYIDKKYFFQELKNPPKKVLKDLSGKDTATFNANFATEDHPLGGGGAGASGGSMLNASNISTLASGSGELFKANFEEAQAKLHPEPPMAAIDDGGGLSSSKQQQHTTTLESSLGVSAPKNIDLFQEDEDFSKLQLDPFEVHFSRNASPRPAPGPTQRGTEHRSSDGGDENVGEGGPTGRGEEEPSDGTPGKAGVYNGPLQVNLPPESWASYISQKRLERQTSEANAQQLSGVGGGIGAVGGSMARNRPAASSVFKQNTVDVISSLSSSSKKMKPNLFGQKFSKRDSHSINMRRLQESDSLSETETAPEPPPRPDSASHIEPPPLPPKKQFADIVIRPSPRPSSHSAAGGGNGNGSSSSFGDRGSAGGAGGGQRYDYVCSKYDSTANRSSPQASGSGPASDAPPLPLPSRKVGRTAGDTIGPGRPPHRKSNEEEDYLTPIAGKPDIPTLLPPPQRKDGSKTSRSNARKQSETDPRNLDEPTPPPTSKSPLSSVFSSKEQALHSHSKQPLGGIGPGAGSSSFLPDITLSQLLTLGIDELAAKLGVPVSKLSTMTLVELTSYLSEFIENSKQPATGSTDTGYPDGVPGGLQRDGSVSESPVFKVNFDDSNEFVAKFDDNFGEDDDRAAPRSIGPAFVANFDELNVQPTVGPRGGFTASSHSQPSAPSIPSTASSVIDKYAVFREIMDQDTGGEAAGAGSTGAVDSDREQEQTGASSAHGRLDLQAEVTTEMNRLSPAFAGEGLSPSATGDTAFGLLAGGGNSAPLAQLPMTKIDTKITEVISQAKDRYAALRDIILVEDLFEKPAPMARAESSSFEERDPELDDAKFEANFDDMIAVVGAAGTGNSPGINVYDVSEPSNVELDDVTMPAVEGSGMTLSGSFARISNATPREDLEIDELMQQAVSNLSLHTSDQHQLASQQGPTSQSQSLTVKGSPMQVAHSSTSPYRPPTSTSTTLLNDMIGPPCGSGGRSPAYTPEGMNLGPAGKTAGGTVIDTSTSPIPLGPKQGMAARSPILKPSSGDLPKSGTGGVGGMKKKPTPAPRGTGTGGQSSSEKRSSGSVSDGDDETSPEADNMEGGKRSRNTPTNSNESWAVFDQPEPPLPPHSSKRQELRHESRHESARRGDKNGPDSPCSSDPKDEWTKAAELREYGRRWPSKGGHTSSSSRDVSPWDEEGPDFRKRHLHGSQSSQPPLPPSHHHQQHHHHHHPTSGERYHHPRMPPRRINSNDEDYEDEQQQNRGMRRRGMKGGVGSRSRDNFDDEHWYHDHHHATTWSSPTEDDESRAHAASRSFDRNVYERSTYGPPYEKREPKSLPPYDRRDYKGYADGGKRKYYREREQSRGRSSYDYDPYTGGGGGDGGYGGRGRVDYDDTYGCRGDAREAREYFYDRERKSFDRESNESYDSRERRSGFGSGDLYGSLDSRAEYREQRDRDRDRYLSLDKGRSLRRGMRNAGSARLDQELDQDSEGDLMGGGMMGGRSSTGGGVNSLHRSSQNIGRMGGGKHGHGQQQQQQQQMLMDDDVWGVAAKGAGAPWKRPSSATEQDRRYDGGSGRRSGPPGGVGPSNQIGSDGEKDRRFRKKSRSRTSVGDRKDLELRSSNYATMRYPLRPKEDYFDFDAVEGGGGSAGHGGGRRNSAGMAALDDDDDDDEEDEEEEEDDGGVGDGRPSGGTRTAGGGMLMDDPLDDSPAYYGRRQVPPQSSSMSSGYYGKSSSLAARHQEQVGGRAGNLMNPAEALIAQEAKKMSRYEYEEEAQRRMKKSNSRDLYFDGSERGGYGGSVSPPPPKGTATSAGGSKHHQATTGGRMEFEFDEFGDALAPSGGGGGKFSSGNYEPPGDGFESDFNSPPTMGTATTGPSSMVVGGGQPKSYRFSNDFSIDKDRGGHYGQEHSAVGQGHQGNYHRHAPSHHQYKDSVGTEYSHQATTTPPPTSAPSSGSKLRFNENVTVSKFDAEATTMFEDDFAGRGSDVEQDLGGDPQQQQQGGWPSTHSTSPGPTAAAASSRASPAGTGASGPTSNNGSNKKILKTSSQPSYHHTQHSQQYHQQQQQHQKQYHQDNIRKSDSINIFAKKVDDPFEDDDFFSSQGAERDPFGGGSGGGAGSHEPSGAAPGKAQASSAGGVGAATGTGWDKNFANFDDNI</sequence>
<feature type="compositionally biased region" description="Basic and acidic residues" evidence="6">
    <location>
        <begin position="942"/>
        <end position="952"/>
    </location>
</feature>
<dbReference type="GO" id="GO:0005737">
    <property type="term" value="C:cytoplasm"/>
    <property type="evidence" value="ECO:0007669"/>
    <property type="project" value="UniProtKB-SubCell"/>
</dbReference>
<keyword evidence="2" id="KW-0217">Developmental protein</keyword>
<dbReference type="CDD" id="cd01215">
    <property type="entry name" value="PTB_Dab"/>
    <property type="match status" value="1"/>
</dbReference>
<feature type="compositionally biased region" description="Gly residues" evidence="6">
    <location>
        <begin position="706"/>
        <end position="715"/>
    </location>
</feature>
<feature type="compositionally biased region" description="Basic and acidic residues" evidence="6">
    <location>
        <begin position="1607"/>
        <end position="1623"/>
    </location>
</feature>
<dbReference type="OrthoDB" id="10069833at2759"/>
<feature type="compositionally biased region" description="Basic residues" evidence="6">
    <location>
        <begin position="1667"/>
        <end position="1679"/>
    </location>
</feature>
<dbReference type="SMART" id="SM00462">
    <property type="entry name" value="PTB"/>
    <property type="match status" value="1"/>
</dbReference>
<feature type="region of interest" description="Disordered" evidence="6">
    <location>
        <begin position="738"/>
        <end position="989"/>
    </location>
</feature>
<evidence type="ECO:0000256" key="1">
    <source>
        <dbReference type="ARBA" id="ARBA00004496"/>
    </source>
</evidence>
<feature type="region of interest" description="Disordered" evidence="6">
    <location>
        <begin position="1043"/>
        <end position="1066"/>
    </location>
</feature>
<evidence type="ECO:0000256" key="6">
    <source>
        <dbReference type="SAM" id="MobiDB-lite"/>
    </source>
</evidence>
<evidence type="ECO:0000256" key="5">
    <source>
        <dbReference type="ARBA" id="ARBA00022782"/>
    </source>
</evidence>
<feature type="compositionally biased region" description="Gly residues" evidence="6">
    <location>
        <begin position="1940"/>
        <end position="1956"/>
    </location>
</feature>
<dbReference type="SUPFAM" id="SSF50729">
    <property type="entry name" value="PH domain-like"/>
    <property type="match status" value="1"/>
</dbReference>
<feature type="region of interest" description="Disordered" evidence="6">
    <location>
        <begin position="1162"/>
        <end position="1193"/>
    </location>
</feature>
<dbReference type="Pfam" id="PF00640">
    <property type="entry name" value="PID"/>
    <property type="match status" value="1"/>
</dbReference>
<feature type="compositionally biased region" description="Polar residues" evidence="6">
    <location>
        <begin position="1043"/>
        <end position="1052"/>
    </location>
</feature>
<reference evidence="7" key="2">
    <citation type="submission" date="2022-08" db="UniProtKB">
        <authorList>
            <consortium name="EnsemblMetazoa"/>
        </authorList>
    </citation>
    <scope>IDENTIFICATION</scope>
    <source>
        <strain evidence="7">STECLA/ALBI9_A</strain>
    </source>
</reference>
<dbReference type="CTD" id="39866"/>
<feature type="compositionally biased region" description="Polar residues" evidence="6">
    <location>
        <begin position="172"/>
        <end position="186"/>
    </location>
</feature>
<feature type="compositionally biased region" description="Polar residues" evidence="6">
    <location>
        <begin position="2310"/>
        <end position="2325"/>
    </location>
</feature>
<feature type="compositionally biased region" description="Low complexity" evidence="6">
    <location>
        <begin position="961"/>
        <end position="970"/>
    </location>
</feature>